<keyword evidence="3" id="KW-0597">Phosphoprotein</keyword>
<protein>
    <recommendedName>
        <fullName evidence="2">histidine kinase</fullName>
        <ecNumber evidence="2">2.7.13.3</ecNumber>
    </recommendedName>
</protein>
<comment type="catalytic activity">
    <reaction evidence="1">
        <text>ATP + protein L-histidine = ADP + protein N-phospho-L-histidine.</text>
        <dbReference type="EC" id="2.7.13.3"/>
    </reaction>
</comment>
<dbReference type="Pfam" id="PF02518">
    <property type="entry name" value="HATPase_c"/>
    <property type="match status" value="1"/>
</dbReference>
<dbReference type="PANTHER" id="PTHR41523">
    <property type="entry name" value="TWO-COMPONENT SYSTEM SENSOR PROTEIN"/>
    <property type="match status" value="1"/>
</dbReference>
<keyword evidence="8" id="KW-1133">Transmembrane helix</keyword>
<keyword evidence="8" id="KW-0812">Transmembrane</keyword>
<evidence type="ECO:0000256" key="6">
    <source>
        <dbReference type="ARBA" id="ARBA00022777"/>
    </source>
</evidence>
<dbReference type="RefSeq" id="WP_369330372.1">
    <property type="nucleotide sequence ID" value="NZ_JAULBC010000005.1"/>
</dbReference>
<dbReference type="SMART" id="SM00387">
    <property type="entry name" value="HATPase_c"/>
    <property type="match status" value="1"/>
</dbReference>
<keyword evidence="6 10" id="KW-0418">Kinase</keyword>
<dbReference type="InterPro" id="IPR011123">
    <property type="entry name" value="Y_Y_Y"/>
</dbReference>
<dbReference type="InterPro" id="IPR011495">
    <property type="entry name" value="Sig_transdc_His_kin_sub2_dim/P"/>
</dbReference>
<evidence type="ECO:0000256" key="2">
    <source>
        <dbReference type="ARBA" id="ARBA00012438"/>
    </source>
</evidence>
<organism evidence="10 11">
    <name type="scientific">Danxiaibacter flavus</name>
    <dbReference type="NCBI Taxonomy" id="3049108"/>
    <lineage>
        <taxon>Bacteria</taxon>
        <taxon>Pseudomonadati</taxon>
        <taxon>Bacteroidota</taxon>
        <taxon>Chitinophagia</taxon>
        <taxon>Chitinophagales</taxon>
        <taxon>Chitinophagaceae</taxon>
        <taxon>Danxiaibacter</taxon>
    </lineage>
</organism>
<dbReference type="PROSITE" id="PS50109">
    <property type="entry name" value="HIS_KIN"/>
    <property type="match status" value="1"/>
</dbReference>
<keyword evidence="4" id="KW-0808">Transferase</keyword>
<dbReference type="Gene3D" id="2.60.40.10">
    <property type="entry name" value="Immunoglobulins"/>
    <property type="match status" value="1"/>
</dbReference>
<proteinExistence type="predicted"/>
<evidence type="ECO:0000313" key="11">
    <source>
        <dbReference type="Proteomes" id="UP001560573"/>
    </source>
</evidence>
<feature type="domain" description="Histidine kinase" evidence="9">
    <location>
        <begin position="847"/>
        <end position="1040"/>
    </location>
</feature>
<evidence type="ECO:0000256" key="4">
    <source>
        <dbReference type="ARBA" id="ARBA00022679"/>
    </source>
</evidence>
<evidence type="ECO:0000259" key="9">
    <source>
        <dbReference type="PROSITE" id="PS50109"/>
    </source>
</evidence>
<dbReference type="Pfam" id="PF07495">
    <property type="entry name" value="Y_Y_Y"/>
    <property type="match status" value="1"/>
</dbReference>
<reference evidence="10 11" key="1">
    <citation type="submission" date="2023-07" db="EMBL/GenBank/DDBJ databases">
        <authorList>
            <person name="Lian W.-H."/>
        </authorList>
    </citation>
    <scope>NUCLEOTIDE SEQUENCE [LARGE SCALE GENOMIC DNA]</scope>
    <source>
        <strain evidence="10 11">SYSU DXS3180</strain>
    </source>
</reference>
<sequence length="1046" mass="119440">MLTTRIAVWGQSAVINNTVDYTITKRLLSIEEGLASHEVFCGLQDKSGFMWFGTRNGLNRYDGKNCLLFTRQRNKLQDNKVVQLAKDDAGNLFIEYGSTGFQLTTNGKVDVMNAATQEVQTLTAAFPNLPFKEQNVYWISNDGTDQINFLTANPFQLWKYSSKKGFKLRYQINDWGWKDSFPAIDFRSTGPQCFFANGTALVKLFNRANQYLITDKTEVIFTQPDALRSLPIGFNSQNDLLIAYNTSTETDRFNVGAVTHSGRSLFPYNIQRPGTDSIKGKYWYQIACSADGASSILYIGTDALYLWNENTFLKIVDKSEIKNFENLFLYQLFLDNFGNRWLCTSLGILQLKIEKNRFKQYFTNKQQFIETNSQARGIYADTEGRVVANIWRNTFLQQNGYQKNVGDAEIKYALVNHNSTLYCGGSNLFRYDENSNTLSKFSGGSGTEIWSMLSVNDSLLLLGRTNGFLLFNSNTKQFDSLSYSSQEAKFVYRFFKDANDTIWAVAENGLYKIVRDNKQTPSINRQWSVVKYQSRFIDQLSLLDAFADASGIYWLATNGEGLYRWDRKANKFQQFNITGGFPSDVLYRIEPDNYNNLWISSDYGLIRFNTKTFAVNTYTTAEGISHNELNRTSSFRAKDGKLYFGGIDGVNGFDPKDFEADTSSLNAPLRIIAFNQFVGPENKLVNKTSDLLATSRITLGPDDQFFTLEFRLLDFAREEADRYAYKIEGVDKGWIYINENSIRISGLPYGKFALHIKSQNREGAWSKSELNIPLIVLKPFYLEWWFITLLAVLFIAGVYAFIRFRINQLAADKNKLEQTVSERTIQLKQSLSEQAELLAEKDVLMKEIHHRVKNNLQVISGLLELQSKSMDDETAKEALMEGRNRVRSIALIHQNLYQFENLSGIELKQFVTDLCRQIESVYKKQHPVAMHIDVPVLYLDIDSAVPLGLILNELLSNSFKYAFNNGVNGEINLEIHTVTEGRYQLKFSDNGPGLPEDFDLSRATTLGIQLINDLSRQIGGNVKYEYKDGALFIINFTNRNLRKNED</sequence>
<dbReference type="SUPFAM" id="SSF55874">
    <property type="entry name" value="ATPase domain of HSP90 chaperone/DNA topoisomerase II/histidine kinase"/>
    <property type="match status" value="1"/>
</dbReference>
<keyword evidence="5" id="KW-0547">Nucleotide-binding</keyword>
<evidence type="ECO:0000256" key="7">
    <source>
        <dbReference type="ARBA" id="ARBA00022840"/>
    </source>
</evidence>
<dbReference type="InterPro" id="IPR005467">
    <property type="entry name" value="His_kinase_dom"/>
</dbReference>
<dbReference type="InterPro" id="IPR015943">
    <property type="entry name" value="WD40/YVTN_repeat-like_dom_sf"/>
</dbReference>
<comment type="caution">
    <text evidence="10">The sequence shown here is derived from an EMBL/GenBank/DDBJ whole genome shotgun (WGS) entry which is preliminary data.</text>
</comment>
<accession>A0ABV3ZII7</accession>
<dbReference type="Gene3D" id="2.130.10.10">
    <property type="entry name" value="YVTN repeat-like/Quinoprotein amine dehydrogenase"/>
    <property type="match status" value="3"/>
</dbReference>
<dbReference type="Pfam" id="PF07568">
    <property type="entry name" value="HisKA_2"/>
    <property type="match status" value="1"/>
</dbReference>
<keyword evidence="11" id="KW-1185">Reference proteome</keyword>
<dbReference type="EC" id="2.7.13.3" evidence="2"/>
<keyword evidence="8" id="KW-0472">Membrane</keyword>
<dbReference type="InterPro" id="IPR003594">
    <property type="entry name" value="HATPase_dom"/>
</dbReference>
<dbReference type="Proteomes" id="UP001560573">
    <property type="component" value="Unassembled WGS sequence"/>
</dbReference>
<dbReference type="SUPFAM" id="SSF63829">
    <property type="entry name" value="Calcium-dependent phosphotriesterase"/>
    <property type="match status" value="1"/>
</dbReference>
<feature type="transmembrane region" description="Helical" evidence="8">
    <location>
        <begin position="784"/>
        <end position="802"/>
    </location>
</feature>
<dbReference type="Gene3D" id="3.30.450.20">
    <property type="entry name" value="PAS domain"/>
    <property type="match status" value="1"/>
</dbReference>
<dbReference type="Gene3D" id="3.30.565.10">
    <property type="entry name" value="Histidine kinase-like ATPase, C-terminal domain"/>
    <property type="match status" value="1"/>
</dbReference>
<dbReference type="InterPro" id="IPR013783">
    <property type="entry name" value="Ig-like_fold"/>
</dbReference>
<dbReference type="InterPro" id="IPR036890">
    <property type="entry name" value="HATPase_C_sf"/>
</dbReference>
<dbReference type="EMBL" id="JAULBC010000005">
    <property type="protein sequence ID" value="MEX6688964.1"/>
    <property type="molecule type" value="Genomic_DNA"/>
</dbReference>
<evidence type="ECO:0000313" key="10">
    <source>
        <dbReference type="EMBL" id="MEX6688964.1"/>
    </source>
</evidence>
<keyword evidence="7" id="KW-0067">ATP-binding</keyword>
<evidence type="ECO:0000256" key="5">
    <source>
        <dbReference type="ARBA" id="ARBA00022741"/>
    </source>
</evidence>
<evidence type="ECO:0000256" key="1">
    <source>
        <dbReference type="ARBA" id="ARBA00000085"/>
    </source>
</evidence>
<evidence type="ECO:0000256" key="3">
    <source>
        <dbReference type="ARBA" id="ARBA00022553"/>
    </source>
</evidence>
<dbReference type="PANTHER" id="PTHR41523:SF8">
    <property type="entry name" value="ETHYLENE RESPONSE SENSOR PROTEIN"/>
    <property type="match status" value="1"/>
</dbReference>
<name>A0ABV3ZII7_9BACT</name>
<gene>
    <name evidence="10" type="ORF">QTN47_15755</name>
</gene>
<evidence type="ECO:0000256" key="8">
    <source>
        <dbReference type="SAM" id="Phobius"/>
    </source>
</evidence>
<dbReference type="GO" id="GO:0016301">
    <property type="term" value="F:kinase activity"/>
    <property type="evidence" value="ECO:0007669"/>
    <property type="project" value="UniProtKB-KW"/>
</dbReference>